<sequence>MSAELPDKDVDPYLYSLVVKHMMHGPYSELNSENICMHDGKCKNSYQRQFSSFRVHGKGRYPIYHRRDSGCTAMVRGKVLDNRWVVPYNPQLLADFNCHFNIEICFDIRVIKYLYKYIHKGHDRVAFRISPDKEREVVNEIDNF</sequence>
<protein>
    <submittedName>
        <fullName evidence="1">Uncharacterized protein</fullName>
    </submittedName>
</protein>
<gene>
    <name evidence="1" type="ORF">LIER_34739</name>
</gene>
<keyword evidence="2" id="KW-1185">Reference proteome</keyword>
<dbReference type="PANTHER" id="PTHR10492:SF100">
    <property type="entry name" value="ATP-DEPENDENT DNA HELICASE"/>
    <property type="match status" value="1"/>
</dbReference>
<reference evidence="1 2" key="1">
    <citation type="submission" date="2024-01" db="EMBL/GenBank/DDBJ databases">
        <title>The complete chloroplast genome sequence of Lithospermum erythrorhizon: insights into the phylogenetic relationship among Boraginaceae species and the maternal lineages of purple gromwells.</title>
        <authorList>
            <person name="Okada T."/>
            <person name="Watanabe K."/>
        </authorList>
    </citation>
    <scope>NUCLEOTIDE SEQUENCE [LARGE SCALE GENOMIC DNA]</scope>
</reference>
<proteinExistence type="predicted"/>
<name>A0AAV3S4G6_LITER</name>
<dbReference type="AlphaFoldDB" id="A0AAV3S4G6"/>
<evidence type="ECO:0000313" key="2">
    <source>
        <dbReference type="Proteomes" id="UP001454036"/>
    </source>
</evidence>
<dbReference type="EMBL" id="BAABME010014726">
    <property type="protein sequence ID" value="GAA0187451.1"/>
    <property type="molecule type" value="Genomic_DNA"/>
</dbReference>
<comment type="caution">
    <text evidence="1">The sequence shown here is derived from an EMBL/GenBank/DDBJ whole genome shotgun (WGS) entry which is preliminary data.</text>
</comment>
<organism evidence="1 2">
    <name type="scientific">Lithospermum erythrorhizon</name>
    <name type="common">Purple gromwell</name>
    <name type="synonym">Lithospermum officinale var. erythrorhizon</name>
    <dbReference type="NCBI Taxonomy" id="34254"/>
    <lineage>
        <taxon>Eukaryota</taxon>
        <taxon>Viridiplantae</taxon>
        <taxon>Streptophyta</taxon>
        <taxon>Embryophyta</taxon>
        <taxon>Tracheophyta</taxon>
        <taxon>Spermatophyta</taxon>
        <taxon>Magnoliopsida</taxon>
        <taxon>eudicotyledons</taxon>
        <taxon>Gunneridae</taxon>
        <taxon>Pentapetalae</taxon>
        <taxon>asterids</taxon>
        <taxon>lamiids</taxon>
        <taxon>Boraginales</taxon>
        <taxon>Boraginaceae</taxon>
        <taxon>Boraginoideae</taxon>
        <taxon>Lithospermeae</taxon>
        <taxon>Lithospermum</taxon>
    </lineage>
</organism>
<accession>A0AAV3S4G6</accession>
<evidence type="ECO:0000313" key="1">
    <source>
        <dbReference type="EMBL" id="GAA0187451.1"/>
    </source>
</evidence>
<dbReference type="Proteomes" id="UP001454036">
    <property type="component" value="Unassembled WGS sequence"/>
</dbReference>
<dbReference type="PANTHER" id="PTHR10492">
    <property type="match status" value="1"/>
</dbReference>